<dbReference type="Proteomes" id="UP000236161">
    <property type="component" value="Unassembled WGS sequence"/>
</dbReference>
<dbReference type="Pfam" id="PF04674">
    <property type="entry name" value="Phi_1"/>
    <property type="match status" value="1"/>
</dbReference>
<feature type="chain" id="PRO_5014115123" description="Protein EXORDIUM-like 2" evidence="7">
    <location>
        <begin position="26"/>
        <end position="328"/>
    </location>
</feature>
<comment type="subcellular location">
    <subcellularLocation>
        <location evidence="1">Secreted</location>
        <location evidence="1">Extracellular space</location>
        <location evidence="1">Apoplast</location>
    </subcellularLocation>
</comment>
<keyword evidence="4 7" id="KW-0732">Signal</keyword>
<evidence type="ECO:0000313" key="9">
    <source>
        <dbReference type="Proteomes" id="UP000236161"/>
    </source>
</evidence>
<protein>
    <recommendedName>
        <fullName evidence="10">Protein EXORDIUM-like 2</fullName>
    </recommendedName>
</protein>
<evidence type="ECO:0000256" key="4">
    <source>
        <dbReference type="ARBA" id="ARBA00022729"/>
    </source>
</evidence>
<dbReference type="OrthoDB" id="2017091at2759"/>
<keyword evidence="9" id="KW-1185">Reference proteome</keyword>
<dbReference type="STRING" id="1088818.A0A2I0AC72"/>
<dbReference type="GO" id="GO:0048046">
    <property type="term" value="C:apoplast"/>
    <property type="evidence" value="ECO:0007669"/>
    <property type="project" value="UniProtKB-SubCell"/>
</dbReference>
<keyword evidence="3" id="KW-0964">Secreted</keyword>
<accession>A0A2I0AC72</accession>
<reference evidence="8 9" key="1">
    <citation type="journal article" date="2017" name="Nature">
        <title>The Apostasia genome and the evolution of orchids.</title>
        <authorList>
            <person name="Zhang G.Q."/>
            <person name="Liu K.W."/>
            <person name="Li Z."/>
            <person name="Lohaus R."/>
            <person name="Hsiao Y.Y."/>
            <person name="Niu S.C."/>
            <person name="Wang J.Y."/>
            <person name="Lin Y.C."/>
            <person name="Xu Q."/>
            <person name="Chen L.J."/>
            <person name="Yoshida K."/>
            <person name="Fujiwara S."/>
            <person name="Wang Z.W."/>
            <person name="Zhang Y.Q."/>
            <person name="Mitsuda N."/>
            <person name="Wang M."/>
            <person name="Liu G.H."/>
            <person name="Pecoraro L."/>
            <person name="Huang H.X."/>
            <person name="Xiao X.J."/>
            <person name="Lin M."/>
            <person name="Wu X.Y."/>
            <person name="Wu W.L."/>
            <person name="Chen Y.Y."/>
            <person name="Chang S.B."/>
            <person name="Sakamoto S."/>
            <person name="Ohme-Takagi M."/>
            <person name="Yagi M."/>
            <person name="Zeng S.J."/>
            <person name="Shen C.Y."/>
            <person name="Yeh C.M."/>
            <person name="Luo Y.B."/>
            <person name="Tsai W.C."/>
            <person name="Van de Peer Y."/>
            <person name="Liu Z.J."/>
        </authorList>
    </citation>
    <scope>NUCLEOTIDE SEQUENCE [LARGE SCALE GENOMIC DNA]</scope>
    <source>
        <strain evidence="9">cv. Shenzhen</strain>
        <tissue evidence="8">Stem</tissue>
    </source>
</reference>
<organism evidence="8 9">
    <name type="scientific">Apostasia shenzhenica</name>
    <dbReference type="NCBI Taxonomy" id="1088818"/>
    <lineage>
        <taxon>Eukaryota</taxon>
        <taxon>Viridiplantae</taxon>
        <taxon>Streptophyta</taxon>
        <taxon>Embryophyta</taxon>
        <taxon>Tracheophyta</taxon>
        <taxon>Spermatophyta</taxon>
        <taxon>Magnoliopsida</taxon>
        <taxon>Liliopsida</taxon>
        <taxon>Asparagales</taxon>
        <taxon>Orchidaceae</taxon>
        <taxon>Apostasioideae</taxon>
        <taxon>Apostasia</taxon>
    </lineage>
</organism>
<sequence length="328" mass="34757">MASSPPLFKPLLLCTILAFLSSAGAEMHPPSNHSGPSHSKPIQPAKQKPPEAIHNHGGPLLKGNLTVELLLYGHFSPSQLAAITDFFKSFSPSPSQHPPSPPSVASWWATIDNYLGGPASLKLGLVRRDFYSRGKHLSDAMVRELVLSGRTNTNNSIVVVITASDVRVNDLCQGACGGHGAVKSSGPHGQQLPYLWVGNAAKQCPGKCAWPFARPATWLVGDPPLVPPNGDVGVDGMLIHLATFLAATVTNPYGNGYYKGPATMPVEAVSACAGIFASGAYPGYPGVLLLTEHAKRPKSFFNGRGVDGREFLLPAFWDPQTSRCVPPV</sequence>
<evidence type="ECO:0000256" key="5">
    <source>
        <dbReference type="ARBA" id="ARBA00023591"/>
    </source>
</evidence>
<dbReference type="InterPro" id="IPR006766">
    <property type="entry name" value="EXORDIUM-like"/>
</dbReference>
<dbReference type="EMBL" id="KZ451999">
    <property type="protein sequence ID" value="PKA53157.1"/>
    <property type="molecule type" value="Genomic_DNA"/>
</dbReference>
<evidence type="ECO:0000256" key="3">
    <source>
        <dbReference type="ARBA" id="ARBA00022525"/>
    </source>
</evidence>
<comment type="similarity">
    <text evidence="5">Belongs to the EXORDIUM family.</text>
</comment>
<keyword evidence="2" id="KW-0052">Apoplast</keyword>
<feature type="signal peptide" evidence="7">
    <location>
        <begin position="1"/>
        <end position="25"/>
    </location>
</feature>
<proteinExistence type="inferred from homology"/>
<dbReference type="PANTHER" id="PTHR31279:SF58">
    <property type="entry name" value="PROTEIN EXORDIUM-LIKE 2"/>
    <property type="match status" value="1"/>
</dbReference>
<feature type="region of interest" description="Disordered" evidence="6">
    <location>
        <begin position="27"/>
        <end position="57"/>
    </location>
</feature>
<feature type="compositionally biased region" description="Low complexity" evidence="6">
    <location>
        <begin position="28"/>
        <end position="41"/>
    </location>
</feature>
<evidence type="ECO:0000256" key="7">
    <source>
        <dbReference type="SAM" id="SignalP"/>
    </source>
</evidence>
<dbReference type="PANTHER" id="PTHR31279">
    <property type="entry name" value="PROTEIN EXORDIUM-LIKE 5"/>
    <property type="match status" value="1"/>
</dbReference>
<evidence type="ECO:0000256" key="6">
    <source>
        <dbReference type="SAM" id="MobiDB-lite"/>
    </source>
</evidence>
<evidence type="ECO:0008006" key="10">
    <source>
        <dbReference type="Google" id="ProtNLM"/>
    </source>
</evidence>
<name>A0A2I0AC72_9ASPA</name>
<dbReference type="AlphaFoldDB" id="A0A2I0AC72"/>
<evidence type="ECO:0000313" key="8">
    <source>
        <dbReference type="EMBL" id="PKA53157.1"/>
    </source>
</evidence>
<evidence type="ECO:0000256" key="1">
    <source>
        <dbReference type="ARBA" id="ARBA00004271"/>
    </source>
</evidence>
<gene>
    <name evidence="8" type="ORF">AXF42_Ash009887</name>
</gene>
<evidence type="ECO:0000256" key="2">
    <source>
        <dbReference type="ARBA" id="ARBA00022523"/>
    </source>
</evidence>